<dbReference type="InterPro" id="IPR028081">
    <property type="entry name" value="Leu-bd"/>
</dbReference>
<accession>A0AA35G9C1</accession>
<keyword evidence="2 4" id="KW-0732">Signal</keyword>
<dbReference type="PROSITE" id="PS51257">
    <property type="entry name" value="PROKAR_LIPOPROTEIN"/>
    <property type="match status" value="1"/>
</dbReference>
<evidence type="ECO:0000313" key="7">
    <source>
        <dbReference type="Proteomes" id="UP001163687"/>
    </source>
</evidence>
<dbReference type="AlphaFoldDB" id="A0AA35G9C1"/>
<protein>
    <submittedName>
        <fullName evidence="6">ABC transporter substrate-binding protein</fullName>
    </submittedName>
</protein>
<dbReference type="KEGG" id="cmic:caldi_12290"/>
<evidence type="ECO:0000313" key="6">
    <source>
        <dbReference type="EMBL" id="BDG60139.1"/>
    </source>
</evidence>
<reference evidence="6" key="1">
    <citation type="submission" date="2022-03" db="EMBL/GenBank/DDBJ databases">
        <title>Complete genome sequence of Caldinitratiruptor microaerophilus.</title>
        <authorList>
            <person name="Mukaiyama R."/>
            <person name="Nishiyama T."/>
            <person name="Ueda K."/>
        </authorList>
    </citation>
    <scope>NUCLEOTIDE SEQUENCE</scope>
    <source>
        <strain evidence="6">JCM 16183</strain>
    </source>
</reference>
<feature type="region of interest" description="Disordered" evidence="3">
    <location>
        <begin position="29"/>
        <end position="51"/>
    </location>
</feature>
<dbReference type="CDD" id="cd06338">
    <property type="entry name" value="PBP1_ABC_ligand_binding-like"/>
    <property type="match status" value="1"/>
</dbReference>
<organism evidence="6 7">
    <name type="scientific">Caldinitratiruptor microaerophilus</name>
    <dbReference type="NCBI Taxonomy" id="671077"/>
    <lineage>
        <taxon>Bacteria</taxon>
        <taxon>Bacillati</taxon>
        <taxon>Bacillota</taxon>
        <taxon>Clostridia</taxon>
        <taxon>Eubacteriales</taxon>
        <taxon>Symbiobacteriaceae</taxon>
        <taxon>Caldinitratiruptor</taxon>
    </lineage>
</organism>
<feature type="signal peptide" evidence="4">
    <location>
        <begin position="1"/>
        <end position="23"/>
    </location>
</feature>
<dbReference type="Pfam" id="PF13458">
    <property type="entry name" value="Peripla_BP_6"/>
    <property type="match status" value="1"/>
</dbReference>
<dbReference type="PANTHER" id="PTHR30483">
    <property type="entry name" value="LEUCINE-SPECIFIC-BINDING PROTEIN"/>
    <property type="match status" value="1"/>
</dbReference>
<sequence length="441" mass="46429">MDKARKWKLFAAAMALVSVAVSGCGGSSGGGGGAAPGGGQPSGSGGAAASGGGQARDFFKVGVITSLSGEDNFGGNLTKQGYQAWADYVNEQGGIEIGGKKYQVKLYFADDQSKPASGADAIERLINTEKVDFVLGPYTSGVTISVGAITEKYKVPHITGSAESPKVWEKKYKYTFGTIPAVSAIGPAAIDFFVTLDPKPQSIAIIGLDDAFSKATADSLKAAAEQKGLKVVRTDIVPVNTDFTPIVTALQSLNPDIVAIGSHEKAAIEIIKAAKSLGFSPKIWFQHYGMTNASFLKALGPDAEYVFGATYWLPNTTFTDPVFGTVDNYVKYYSAKFGHAPDYTEAACTAAGVVFGEALKQAGLTPPLDQAEKDKLVETLEKINVTTAFGPVKFTTEGPLYHDNVGLTPIIVQWQGGKTVSVSGQNPMARPAYPTPPWNKR</sequence>
<dbReference type="SUPFAM" id="SSF53822">
    <property type="entry name" value="Periplasmic binding protein-like I"/>
    <property type="match status" value="1"/>
</dbReference>
<dbReference type="InterPro" id="IPR051010">
    <property type="entry name" value="BCAA_transport"/>
</dbReference>
<evidence type="ECO:0000256" key="2">
    <source>
        <dbReference type="ARBA" id="ARBA00022729"/>
    </source>
</evidence>
<name>A0AA35G9C1_9FIRM</name>
<dbReference type="InterPro" id="IPR028082">
    <property type="entry name" value="Peripla_BP_I"/>
</dbReference>
<keyword evidence="7" id="KW-1185">Reference proteome</keyword>
<feature type="chain" id="PRO_5041372984" evidence="4">
    <location>
        <begin position="24"/>
        <end position="441"/>
    </location>
</feature>
<evidence type="ECO:0000256" key="3">
    <source>
        <dbReference type="SAM" id="MobiDB-lite"/>
    </source>
</evidence>
<evidence type="ECO:0000259" key="5">
    <source>
        <dbReference type="Pfam" id="PF13458"/>
    </source>
</evidence>
<proteinExistence type="inferred from homology"/>
<dbReference type="PANTHER" id="PTHR30483:SF37">
    <property type="entry name" value="ABC TRANSPORTER SUBSTRATE-BINDING PROTEIN"/>
    <property type="match status" value="1"/>
</dbReference>
<evidence type="ECO:0000256" key="4">
    <source>
        <dbReference type="SAM" id="SignalP"/>
    </source>
</evidence>
<dbReference type="Gene3D" id="3.40.50.2300">
    <property type="match status" value="2"/>
</dbReference>
<comment type="similarity">
    <text evidence="1">Belongs to the leucine-binding protein family.</text>
</comment>
<feature type="domain" description="Leucine-binding protein" evidence="5">
    <location>
        <begin position="60"/>
        <end position="397"/>
    </location>
</feature>
<dbReference type="RefSeq" id="WP_264844204.1">
    <property type="nucleotide sequence ID" value="NZ_AP025628.1"/>
</dbReference>
<gene>
    <name evidence="6" type="ORF">caldi_12290</name>
</gene>
<dbReference type="EMBL" id="AP025628">
    <property type="protein sequence ID" value="BDG60139.1"/>
    <property type="molecule type" value="Genomic_DNA"/>
</dbReference>
<dbReference type="Proteomes" id="UP001163687">
    <property type="component" value="Chromosome"/>
</dbReference>
<evidence type="ECO:0000256" key="1">
    <source>
        <dbReference type="ARBA" id="ARBA00010062"/>
    </source>
</evidence>